<feature type="binding site" evidence="2">
    <location>
        <position position="112"/>
    </location>
    <ligand>
        <name>Zn(2+)</name>
        <dbReference type="ChEBI" id="CHEBI:29105"/>
        <label>1</label>
        <note>catalytic</note>
    </ligand>
</feature>
<evidence type="ECO:0000256" key="2">
    <source>
        <dbReference type="PIRSR" id="PIRSR001359-3"/>
    </source>
</evidence>
<accession>R6UB60</accession>
<dbReference type="GO" id="GO:0005975">
    <property type="term" value="P:carbohydrate metabolic process"/>
    <property type="evidence" value="ECO:0007669"/>
    <property type="project" value="InterPro"/>
</dbReference>
<evidence type="ECO:0000313" key="3">
    <source>
        <dbReference type="EMBL" id="CDC77331.1"/>
    </source>
</evidence>
<dbReference type="SUPFAM" id="SSF51569">
    <property type="entry name" value="Aldolase"/>
    <property type="match status" value="1"/>
</dbReference>
<dbReference type="AlphaFoldDB" id="R6UB60"/>
<evidence type="ECO:0000256" key="1">
    <source>
        <dbReference type="PIRSR" id="PIRSR001359-1"/>
    </source>
</evidence>
<proteinExistence type="predicted"/>
<name>R6UB60_9BACT</name>
<keyword evidence="2" id="KW-0479">Metal-binding</keyword>
<feature type="binding site" evidence="2">
    <location>
        <position position="135"/>
    </location>
    <ligand>
        <name>Zn(2+)</name>
        <dbReference type="ChEBI" id="CHEBI:29105"/>
        <label>2</label>
    </ligand>
</feature>
<dbReference type="EMBL" id="CBFW010000434">
    <property type="protein sequence ID" value="CDC77331.1"/>
    <property type="molecule type" value="Genomic_DNA"/>
</dbReference>
<evidence type="ECO:0000313" key="4">
    <source>
        <dbReference type="EMBL" id="MCI5755391.1"/>
    </source>
</evidence>
<dbReference type="InterPro" id="IPR000771">
    <property type="entry name" value="FBA_II"/>
</dbReference>
<keyword evidence="2" id="KW-0862">Zinc</keyword>
<reference evidence="3" key="1">
    <citation type="submission" date="2012-11" db="EMBL/GenBank/DDBJ databases">
        <title>Dependencies among metagenomic species, viruses, plasmids and units of genetic variation.</title>
        <authorList>
            <person name="Nielsen H.B."/>
            <person name="Almeida M."/>
            <person name="Juncker A.S."/>
            <person name="Rasmussen S."/>
            <person name="Li J."/>
            <person name="Sunagawa S."/>
            <person name="Plichta D."/>
            <person name="Gautier L."/>
            <person name="Le Chatelier E."/>
            <person name="Peletier E."/>
            <person name="Bonde I."/>
            <person name="Nielsen T."/>
            <person name="Manichanh C."/>
            <person name="Arumugam M."/>
            <person name="Batto J."/>
            <person name="Santos M.B.Q.D."/>
            <person name="Blom N."/>
            <person name="Borruel N."/>
            <person name="Burgdorf K.S."/>
            <person name="Boumezbeur F."/>
            <person name="Casellas F."/>
            <person name="Dore J."/>
            <person name="Guarner F."/>
            <person name="Hansen T."/>
            <person name="Hildebrand F."/>
            <person name="Kaas R.S."/>
            <person name="Kennedy S."/>
            <person name="Kristiansen K."/>
            <person name="Kultima J.R."/>
            <person name="Leonard P."/>
            <person name="Levenez F."/>
            <person name="Lund O."/>
            <person name="Moumen B."/>
            <person name="Le Paslier D."/>
            <person name="Pons N."/>
            <person name="Pedersen O."/>
            <person name="Prifti E."/>
            <person name="Qin J."/>
            <person name="Raes J."/>
            <person name="Tap J."/>
            <person name="Tims S."/>
            <person name="Ussery D.W."/>
            <person name="Yamada T."/>
            <person name="MetaHit consortium"/>
            <person name="Renault P."/>
            <person name="Sicheritz-Ponten T."/>
            <person name="Bork P."/>
            <person name="Wang J."/>
            <person name="Brunak S."/>
            <person name="Ehrlich S.D."/>
        </authorList>
    </citation>
    <scope>NUCLEOTIDE SEQUENCE [LARGE SCALE GENOMIC DNA]</scope>
</reference>
<gene>
    <name evidence="3" type="ORF">BN580_00377</name>
    <name evidence="4" type="ORF">MR241_03765</name>
</gene>
<evidence type="ECO:0000313" key="6">
    <source>
        <dbReference type="Proteomes" id="UP001139365"/>
    </source>
</evidence>
<dbReference type="Proteomes" id="UP000017938">
    <property type="component" value="Unassembled WGS sequence"/>
</dbReference>
<dbReference type="GO" id="GO:0016832">
    <property type="term" value="F:aldehyde-lyase activity"/>
    <property type="evidence" value="ECO:0007669"/>
    <property type="project" value="InterPro"/>
</dbReference>
<dbReference type="Pfam" id="PF01116">
    <property type="entry name" value="F_bP_aldolase"/>
    <property type="match status" value="1"/>
</dbReference>
<dbReference type="PIRSF" id="PIRSF001359">
    <property type="entry name" value="F_bP_aldolase_II"/>
    <property type="match status" value="1"/>
</dbReference>
<dbReference type="InterPro" id="IPR013785">
    <property type="entry name" value="Aldolase_TIM"/>
</dbReference>
<dbReference type="STRING" id="1263015.BN580_00377"/>
<dbReference type="EMBL" id="JALEMU010000060">
    <property type="protein sequence ID" value="MCI5755391.1"/>
    <property type="molecule type" value="Genomic_DNA"/>
</dbReference>
<dbReference type="Proteomes" id="UP001139365">
    <property type="component" value="Unassembled WGS sequence"/>
</dbReference>
<feature type="active site" description="Proton donor" evidence="1">
    <location>
        <position position="111"/>
    </location>
</feature>
<comment type="cofactor">
    <cofactor evidence="2">
        <name>Zn(2+)</name>
        <dbReference type="ChEBI" id="CHEBI:29105"/>
    </cofactor>
    <text evidence="2">Binds 2 Zn(2+) ions per subunit. One is catalytic and the other provides a structural contribution.</text>
</comment>
<sequence>MSVITERNESLRVFEKAAERGTSIGIFCTASYWNTEAILIAAQRIAEKYQIEKVPVVVATTFTYPHMPQCRRFLYCQDPKTGILSHFAYLNVLAGSKYSPYKNVAVLPHLDHANPVRDRWALTCALPYFSSVMFDAQLYPFEENMALTAEYVKNYGNDVLVEGILESLNVSDGAVATHIDNYCENAVKYVKTTGVDFAVADLGTEQQSTSVGKARYDKARARELTAALGRKMLVLHGTSCLANEQTRGLASDGVVRVNMWTRIAREAGQHAAEQVVSRMDKINAGDFNSTESMAYMRDSVEKAADIMEEMMELFGYANLA</sequence>
<protein>
    <submittedName>
        <fullName evidence="4">Class II fructose-bisphosphate aldolase</fullName>
    </submittedName>
    <submittedName>
        <fullName evidence="3">Fructose/tagatose bisphosphate aldolase</fullName>
    </submittedName>
</protein>
<evidence type="ECO:0000313" key="5">
    <source>
        <dbReference type="Proteomes" id="UP000017938"/>
    </source>
</evidence>
<feature type="binding site" evidence="2">
    <location>
        <position position="236"/>
    </location>
    <ligand>
        <name>Zn(2+)</name>
        <dbReference type="ChEBI" id="CHEBI:29105"/>
        <label>1</label>
        <note>catalytic</note>
    </ligand>
</feature>
<dbReference type="Gene3D" id="3.20.20.70">
    <property type="entry name" value="Aldolase class I"/>
    <property type="match status" value="1"/>
</dbReference>
<organism evidence="3 5">
    <name type="scientific">Candidatus Colimorpha enterica</name>
    <dbReference type="NCBI Taxonomy" id="3083063"/>
    <lineage>
        <taxon>Bacteria</taxon>
        <taxon>Pseudomonadati</taxon>
        <taxon>Bacteroidota</taxon>
        <taxon>Bacteroidia</taxon>
        <taxon>Bacteroidales</taxon>
        <taxon>Candidatus Colimorpha</taxon>
    </lineage>
</organism>
<comment type="caution">
    <text evidence="3">The sequence shown here is derived from an EMBL/GenBank/DDBJ whole genome shotgun (WGS) entry which is preliminary data.</text>
</comment>
<dbReference type="GO" id="GO:0008270">
    <property type="term" value="F:zinc ion binding"/>
    <property type="evidence" value="ECO:0007669"/>
    <property type="project" value="InterPro"/>
</dbReference>
<reference evidence="4 6" key="2">
    <citation type="submission" date="2022-03" db="EMBL/GenBank/DDBJ databases">
        <title>Metagenome-assembled genomes from swine fecal metagenomes.</title>
        <authorList>
            <person name="Holman D.B."/>
            <person name="Kommadath A."/>
        </authorList>
    </citation>
    <scope>NUCLEOTIDE SEQUENCE [LARGE SCALE GENOMIC DNA]</scope>
    <source>
        <strain evidence="4">SUG147</strain>
    </source>
</reference>